<evidence type="ECO:0000256" key="2">
    <source>
        <dbReference type="ARBA" id="ARBA00023043"/>
    </source>
</evidence>
<dbReference type="InterPro" id="IPR036770">
    <property type="entry name" value="Ankyrin_rpt-contain_sf"/>
</dbReference>
<dbReference type="GO" id="GO:0005737">
    <property type="term" value="C:cytoplasm"/>
    <property type="evidence" value="ECO:0007669"/>
    <property type="project" value="TreeGrafter"/>
</dbReference>
<reference evidence="4 5" key="1">
    <citation type="submission" date="2016-11" db="EMBL/GenBank/DDBJ databases">
        <title>The macronuclear genome of Stentor coeruleus: a giant cell with tiny introns.</title>
        <authorList>
            <person name="Slabodnick M."/>
            <person name="Ruby J.G."/>
            <person name="Reiff S.B."/>
            <person name="Swart E.C."/>
            <person name="Gosai S."/>
            <person name="Prabakaran S."/>
            <person name="Witkowska E."/>
            <person name="Larue G.E."/>
            <person name="Fisher S."/>
            <person name="Freeman R.M."/>
            <person name="Gunawardena J."/>
            <person name="Chu W."/>
            <person name="Stover N.A."/>
            <person name="Gregory B.D."/>
            <person name="Nowacki M."/>
            <person name="Derisi J."/>
            <person name="Roy S.W."/>
            <person name="Marshall W.F."/>
            <person name="Sood P."/>
        </authorList>
    </citation>
    <scope>NUCLEOTIDE SEQUENCE [LARGE SCALE GENOMIC DNA]</scope>
    <source>
        <strain evidence="4">WM001</strain>
    </source>
</reference>
<protein>
    <submittedName>
        <fullName evidence="4">Uncharacterized protein</fullName>
    </submittedName>
</protein>
<keyword evidence="5" id="KW-1185">Reference proteome</keyword>
<accession>A0A1R2BSP1</accession>
<dbReference type="Pfam" id="PF12796">
    <property type="entry name" value="Ank_2"/>
    <property type="match status" value="1"/>
</dbReference>
<keyword evidence="1" id="KW-0677">Repeat</keyword>
<dbReference type="SMART" id="SM00248">
    <property type="entry name" value="ANK"/>
    <property type="match status" value="3"/>
</dbReference>
<gene>
    <name evidence="4" type="ORF">SteCoe_20038</name>
</gene>
<evidence type="ECO:0000256" key="3">
    <source>
        <dbReference type="PROSITE-ProRule" id="PRU00023"/>
    </source>
</evidence>
<proteinExistence type="predicted"/>
<dbReference type="AlphaFoldDB" id="A0A1R2BSP1"/>
<dbReference type="PANTHER" id="PTHR24198">
    <property type="entry name" value="ANKYRIN REPEAT AND PROTEIN KINASE DOMAIN-CONTAINING PROTEIN"/>
    <property type="match status" value="1"/>
</dbReference>
<dbReference type="PROSITE" id="PS50088">
    <property type="entry name" value="ANK_REPEAT"/>
    <property type="match status" value="1"/>
</dbReference>
<name>A0A1R2BSP1_9CILI</name>
<dbReference type="InterPro" id="IPR002110">
    <property type="entry name" value="Ankyrin_rpt"/>
</dbReference>
<feature type="repeat" description="ANK" evidence="3">
    <location>
        <begin position="82"/>
        <end position="114"/>
    </location>
</feature>
<evidence type="ECO:0000256" key="1">
    <source>
        <dbReference type="ARBA" id="ARBA00022737"/>
    </source>
</evidence>
<organism evidence="4 5">
    <name type="scientific">Stentor coeruleus</name>
    <dbReference type="NCBI Taxonomy" id="5963"/>
    <lineage>
        <taxon>Eukaryota</taxon>
        <taxon>Sar</taxon>
        <taxon>Alveolata</taxon>
        <taxon>Ciliophora</taxon>
        <taxon>Postciliodesmatophora</taxon>
        <taxon>Heterotrichea</taxon>
        <taxon>Heterotrichida</taxon>
        <taxon>Stentoridae</taxon>
        <taxon>Stentor</taxon>
    </lineage>
</organism>
<evidence type="ECO:0000313" key="4">
    <source>
        <dbReference type="EMBL" id="OMJ79842.1"/>
    </source>
</evidence>
<dbReference type="Gene3D" id="1.25.40.20">
    <property type="entry name" value="Ankyrin repeat-containing domain"/>
    <property type="match status" value="1"/>
</dbReference>
<dbReference type="EMBL" id="MPUH01000451">
    <property type="protein sequence ID" value="OMJ79842.1"/>
    <property type="molecule type" value="Genomic_DNA"/>
</dbReference>
<dbReference type="PANTHER" id="PTHR24198:SF165">
    <property type="entry name" value="ANKYRIN REPEAT-CONTAINING PROTEIN-RELATED"/>
    <property type="match status" value="1"/>
</dbReference>
<dbReference type="SUPFAM" id="SSF48403">
    <property type="entry name" value="Ankyrin repeat"/>
    <property type="match status" value="1"/>
</dbReference>
<sequence length="202" mass="23280">MQAILNFLSSFITIPMEDEILSLIESEDIPQLNLLLETKSINPNLLTKQGLTLITYAAHHNKVNIIKYLHSIGCNIHKAGKNGENPLTRACSYKRYESIKTLLELGADLNAKYDEYPLVQSLYKDSEELTQFLLDHGADTSILVKGEYHELLQNLSPKIKFILRRHEKFKKRKPFLYLHKLKKLQNIKKLPVGILKELVMLL</sequence>
<dbReference type="OrthoDB" id="341259at2759"/>
<comment type="caution">
    <text evidence="4">The sequence shown here is derived from an EMBL/GenBank/DDBJ whole genome shotgun (WGS) entry which is preliminary data.</text>
</comment>
<evidence type="ECO:0000313" key="5">
    <source>
        <dbReference type="Proteomes" id="UP000187209"/>
    </source>
</evidence>
<dbReference type="Proteomes" id="UP000187209">
    <property type="component" value="Unassembled WGS sequence"/>
</dbReference>
<keyword evidence="2 3" id="KW-0040">ANK repeat</keyword>
<dbReference type="PROSITE" id="PS50297">
    <property type="entry name" value="ANK_REP_REGION"/>
    <property type="match status" value="1"/>
</dbReference>